<keyword evidence="1 6" id="KW-0645">Protease</keyword>
<comment type="function">
    <text evidence="6">Has oligopeptidase activity and degrades a variety of small bioactive peptides.</text>
</comment>
<dbReference type="Gene3D" id="1.10.1370.20">
    <property type="entry name" value="Oligoendopeptidase f, C-terminal domain"/>
    <property type="match status" value="1"/>
</dbReference>
<dbReference type="EMBL" id="VRYZ01000001">
    <property type="protein sequence ID" value="TXS94708.1"/>
    <property type="molecule type" value="Genomic_DNA"/>
</dbReference>
<dbReference type="SUPFAM" id="SSF55486">
    <property type="entry name" value="Metalloproteases ('zincins'), catalytic domain"/>
    <property type="match status" value="1"/>
</dbReference>
<evidence type="ECO:0000313" key="10">
    <source>
        <dbReference type="EMBL" id="TXS94708.1"/>
    </source>
</evidence>
<keyword evidence="4 6" id="KW-0862">Zinc</keyword>
<organism evidence="10 11">
    <name type="scientific">Parahaliea aestuarii</name>
    <dbReference type="NCBI Taxonomy" id="1852021"/>
    <lineage>
        <taxon>Bacteria</taxon>
        <taxon>Pseudomonadati</taxon>
        <taxon>Pseudomonadota</taxon>
        <taxon>Gammaproteobacteria</taxon>
        <taxon>Cellvibrionales</taxon>
        <taxon>Halieaceae</taxon>
        <taxon>Parahaliea</taxon>
    </lineage>
</organism>
<dbReference type="PANTHER" id="PTHR11804:SF84">
    <property type="entry name" value="SACCHAROLYSIN"/>
    <property type="match status" value="1"/>
</dbReference>
<accession>A0A5C9A1R5</accession>
<feature type="signal peptide" evidence="7">
    <location>
        <begin position="1"/>
        <end position="31"/>
    </location>
</feature>
<dbReference type="Pfam" id="PF01432">
    <property type="entry name" value="Peptidase_M3"/>
    <property type="match status" value="1"/>
</dbReference>
<protein>
    <recommendedName>
        <fullName evidence="6">Oligopeptidase F</fullName>
        <ecNumber evidence="6">3.4.24.-</ecNumber>
    </recommendedName>
</protein>
<feature type="domain" description="Oligopeptidase F N-terminal" evidence="9">
    <location>
        <begin position="143"/>
        <end position="212"/>
    </location>
</feature>
<dbReference type="AlphaFoldDB" id="A0A5C9A1R5"/>
<name>A0A5C9A1R5_9GAMM</name>
<keyword evidence="5 6" id="KW-0482">Metalloprotease</keyword>
<evidence type="ECO:0000256" key="6">
    <source>
        <dbReference type="RuleBase" id="RU368091"/>
    </source>
</evidence>
<comment type="caution">
    <text evidence="10">The sequence shown here is derived from an EMBL/GenBank/DDBJ whole genome shotgun (WGS) entry which is preliminary data.</text>
</comment>
<evidence type="ECO:0000256" key="1">
    <source>
        <dbReference type="ARBA" id="ARBA00022670"/>
    </source>
</evidence>
<dbReference type="EC" id="3.4.24.-" evidence="6"/>
<dbReference type="InterPro" id="IPR042088">
    <property type="entry name" value="OligoPept_F_C"/>
</dbReference>
<gene>
    <name evidence="10" type="primary">pepF</name>
    <name evidence="10" type="ORF">FVW59_02005</name>
</gene>
<keyword evidence="7" id="KW-0732">Signal</keyword>
<dbReference type="GO" id="GO:0006518">
    <property type="term" value="P:peptide metabolic process"/>
    <property type="evidence" value="ECO:0007669"/>
    <property type="project" value="TreeGrafter"/>
</dbReference>
<dbReference type="InterPro" id="IPR001567">
    <property type="entry name" value="Pept_M3A_M3B_dom"/>
</dbReference>
<keyword evidence="3 6" id="KW-0378">Hydrolase</keyword>
<dbReference type="Proteomes" id="UP000321933">
    <property type="component" value="Unassembled WGS sequence"/>
</dbReference>
<comment type="cofactor">
    <cofactor evidence="6">
        <name>Zn(2+)</name>
        <dbReference type="ChEBI" id="CHEBI:29105"/>
    </cofactor>
    <text evidence="6">Binds 1 zinc ion.</text>
</comment>
<dbReference type="OrthoDB" id="9766487at2"/>
<evidence type="ECO:0000256" key="7">
    <source>
        <dbReference type="SAM" id="SignalP"/>
    </source>
</evidence>
<sequence length="631" mass="70897">MTMENPMALIATFRKPLLALALTAVALPAFAQAPERADIPAQYKWDLSDMYSSSDAWEGDVKRLQEALPKMAQHKGHLGDSGAALLSAIKDYEALSRLLGRIYVYAGLKSFEDMRVGDDSARFSRAQGLNAELQTATAFLTPELVAIPEDRLEAMITSTPGLEIYRHFLDEQSRMRPYTLSEKEESLLAMASDPLGKFNSVFGALDNADLTFGEIENDAGETVALTKGLYNAALSNRDRDYRERAWKGLFAEYEKHGNTLAANYEGHVKGRVFEAKARGFDSALHAATYTNAIPETVYHNMIKVAREGAEPLQRYLELRRKTLGYEQLQVWDLYAPMVESTYDNIDYEDAKRIVADALAPMGEDYIALYWKGFEEGWVDAFESAGKRGGAYSWGMYDSKPYLSMNYAGTLNDVSTLAHEYGHSLHSYMTRNTQPYVYGSYRTFIAEIASMTNEAILFQKMLADAETPREKAYLLQNYLDQFRSGFFRQASFADFEMQAHAMVEAGEALNKDNLNTLYADVFKTYYGDKVAVDPLNASEWSRIPHFLRTDNFYVYQYATSFVAANALAQGILTEGEPARDRFLAMLHAGSNDYPIELLKKAGVDMTTPEPIYAALEVFNTMVVELEETLAQM</sequence>
<dbReference type="NCBIfam" id="TIGR00181">
    <property type="entry name" value="pepF"/>
    <property type="match status" value="1"/>
</dbReference>
<dbReference type="PANTHER" id="PTHR11804">
    <property type="entry name" value="PROTEASE M3 THIMET OLIGOPEPTIDASE-RELATED"/>
    <property type="match status" value="1"/>
</dbReference>
<evidence type="ECO:0000256" key="2">
    <source>
        <dbReference type="ARBA" id="ARBA00022723"/>
    </source>
</evidence>
<proteinExistence type="inferred from homology"/>
<dbReference type="GO" id="GO:0006508">
    <property type="term" value="P:proteolysis"/>
    <property type="evidence" value="ECO:0007669"/>
    <property type="project" value="UniProtKB-KW"/>
</dbReference>
<dbReference type="GO" id="GO:0046872">
    <property type="term" value="F:metal ion binding"/>
    <property type="evidence" value="ECO:0007669"/>
    <property type="project" value="UniProtKB-UniRule"/>
</dbReference>
<feature type="chain" id="PRO_5022773998" description="Oligopeptidase F" evidence="7">
    <location>
        <begin position="32"/>
        <end position="631"/>
    </location>
</feature>
<evidence type="ECO:0000259" key="8">
    <source>
        <dbReference type="Pfam" id="PF01432"/>
    </source>
</evidence>
<keyword evidence="2 6" id="KW-0479">Metal-binding</keyword>
<dbReference type="CDD" id="cd09608">
    <property type="entry name" value="M3B_PepF"/>
    <property type="match status" value="1"/>
</dbReference>
<evidence type="ECO:0000259" key="9">
    <source>
        <dbReference type="Pfam" id="PF08439"/>
    </source>
</evidence>
<dbReference type="Pfam" id="PF08439">
    <property type="entry name" value="Peptidase_M3_N"/>
    <property type="match status" value="1"/>
</dbReference>
<reference evidence="10 11" key="1">
    <citation type="submission" date="2019-08" db="EMBL/GenBank/DDBJ databases">
        <title>Parahaliea maris sp. nov., isolated from the surface seawater.</title>
        <authorList>
            <person name="Liu Y."/>
        </authorList>
    </citation>
    <scope>NUCLEOTIDE SEQUENCE [LARGE SCALE GENOMIC DNA]</scope>
    <source>
        <strain evidence="10 11">S2-26</strain>
    </source>
</reference>
<dbReference type="GO" id="GO:0004222">
    <property type="term" value="F:metalloendopeptidase activity"/>
    <property type="evidence" value="ECO:0007669"/>
    <property type="project" value="UniProtKB-UniRule"/>
</dbReference>
<evidence type="ECO:0000256" key="4">
    <source>
        <dbReference type="ARBA" id="ARBA00022833"/>
    </source>
</evidence>
<dbReference type="Gene3D" id="1.20.140.70">
    <property type="entry name" value="Oligopeptidase f, N-terminal domain"/>
    <property type="match status" value="1"/>
</dbReference>
<feature type="domain" description="Peptidase M3A/M3B catalytic" evidence="8">
    <location>
        <begin position="234"/>
        <end position="615"/>
    </location>
</feature>
<evidence type="ECO:0000256" key="3">
    <source>
        <dbReference type="ARBA" id="ARBA00022801"/>
    </source>
</evidence>
<evidence type="ECO:0000313" key="11">
    <source>
        <dbReference type="Proteomes" id="UP000321933"/>
    </source>
</evidence>
<dbReference type="InterPro" id="IPR013647">
    <property type="entry name" value="OligopepF_N_dom"/>
</dbReference>
<dbReference type="InterPro" id="IPR004438">
    <property type="entry name" value="Peptidase_M3B"/>
</dbReference>
<evidence type="ECO:0000256" key="5">
    <source>
        <dbReference type="ARBA" id="ARBA00023049"/>
    </source>
</evidence>
<dbReference type="Gene3D" id="1.10.287.830">
    <property type="entry name" value="putative peptidase helix hairpin domain like"/>
    <property type="match status" value="1"/>
</dbReference>
<comment type="similarity">
    <text evidence="6">Belongs to the peptidase M3B family.</text>
</comment>
<keyword evidence="11" id="KW-1185">Reference proteome</keyword>
<dbReference type="InterPro" id="IPR045090">
    <property type="entry name" value="Pept_M3A_M3B"/>
</dbReference>